<dbReference type="InterPro" id="IPR011645">
    <property type="entry name" value="HNOB_dom_associated"/>
</dbReference>
<dbReference type="GO" id="GO:0020037">
    <property type="term" value="F:heme binding"/>
    <property type="evidence" value="ECO:0007669"/>
    <property type="project" value="InterPro"/>
</dbReference>
<evidence type="ECO:0000256" key="3">
    <source>
        <dbReference type="ARBA" id="ARBA00004496"/>
    </source>
</evidence>
<comment type="subcellular location">
    <subcellularLocation>
        <location evidence="3">Cytoplasm</location>
    </subcellularLocation>
</comment>
<dbReference type="Pfam" id="PF07701">
    <property type="entry name" value="HNOBA"/>
    <property type="match status" value="1"/>
</dbReference>
<evidence type="ECO:0000256" key="10">
    <source>
        <dbReference type="ARBA" id="ARBA00023134"/>
    </source>
</evidence>
<dbReference type="SUPFAM" id="SSF111126">
    <property type="entry name" value="Ligand-binding domain in the NO signalling and Golgi transport"/>
    <property type="match status" value="1"/>
</dbReference>
<evidence type="ECO:0000256" key="5">
    <source>
        <dbReference type="ARBA" id="ARBA00022490"/>
    </source>
</evidence>
<evidence type="ECO:0000256" key="9">
    <source>
        <dbReference type="ARBA" id="ARBA00023054"/>
    </source>
</evidence>
<dbReference type="AlphaFoldDB" id="A0A1I8AKP9"/>
<dbReference type="InterPro" id="IPR042463">
    <property type="entry name" value="HNOB_dom_associated_sf"/>
</dbReference>
<dbReference type="Pfam" id="PF00211">
    <property type="entry name" value="Guanylate_cyc"/>
    <property type="match status" value="1"/>
</dbReference>
<evidence type="ECO:0000256" key="2">
    <source>
        <dbReference type="ARBA" id="ARBA00001971"/>
    </source>
</evidence>
<dbReference type="GO" id="GO:0005525">
    <property type="term" value="F:GTP binding"/>
    <property type="evidence" value="ECO:0007669"/>
    <property type="project" value="UniProtKB-KW"/>
</dbReference>
<name>A0A1I8AKP9_9BILA</name>
<dbReference type="InterPro" id="IPR024096">
    <property type="entry name" value="NO_sig/Golgi_transp_ligand-bd"/>
</dbReference>
<comment type="catalytic activity">
    <reaction evidence="1">
        <text>GTP = 3',5'-cyclic GMP + diphosphate</text>
        <dbReference type="Rhea" id="RHEA:13665"/>
        <dbReference type="ChEBI" id="CHEBI:33019"/>
        <dbReference type="ChEBI" id="CHEBI:37565"/>
        <dbReference type="ChEBI" id="CHEBI:57746"/>
        <dbReference type="EC" id="4.6.1.2"/>
    </reaction>
</comment>
<dbReference type="Proteomes" id="UP000095287">
    <property type="component" value="Unplaced"/>
</dbReference>
<keyword evidence="10" id="KW-0342">GTP-binding</keyword>
<evidence type="ECO:0000256" key="8">
    <source>
        <dbReference type="ARBA" id="ARBA00023004"/>
    </source>
</evidence>
<keyword evidence="9 13" id="KW-0175">Coiled coil</keyword>
<dbReference type="PROSITE" id="PS50125">
    <property type="entry name" value="GUANYLATE_CYCLASE_2"/>
    <property type="match status" value="1"/>
</dbReference>
<dbReference type="InterPro" id="IPR001054">
    <property type="entry name" value="A/G_cyclase"/>
</dbReference>
<dbReference type="PANTHER" id="PTHR45655">
    <property type="entry name" value="GUANYLATE CYCLASE SOLUBLE SUBUNIT BETA-2"/>
    <property type="match status" value="1"/>
</dbReference>
<keyword evidence="5" id="KW-0963">Cytoplasm</keyword>
<keyword evidence="6" id="KW-0479">Metal-binding</keyword>
<dbReference type="GO" id="GO:0004383">
    <property type="term" value="F:guanylate cyclase activity"/>
    <property type="evidence" value="ECO:0007669"/>
    <property type="project" value="UniProtKB-EC"/>
</dbReference>
<keyword evidence="7" id="KW-0547">Nucleotide-binding</keyword>
<keyword evidence="12" id="KW-0141">cGMP biosynthesis</keyword>
<evidence type="ECO:0000259" key="15">
    <source>
        <dbReference type="PROSITE" id="PS50125"/>
    </source>
</evidence>
<accession>A0A1I8AKP9</accession>
<evidence type="ECO:0000256" key="12">
    <source>
        <dbReference type="ARBA" id="ARBA00023293"/>
    </source>
</evidence>
<comment type="cofactor">
    <cofactor evidence="2">
        <name>heme</name>
        <dbReference type="ChEBI" id="CHEBI:30413"/>
    </cofactor>
</comment>
<dbReference type="GO" id="GO:0019934">
    <property type="term" value="P:cGMP-mediated signaling"/>
    <property type="evidence" value="ECO:0007669"/>
    <property type="project" value="TreeGrafter"/>
</dbReference>
<evidence type="ECO:0000313" key="16">
    <source>
        <dbReference type="Proteomes" id="UP000095287"/>
    </source>
</evidence>
<dbReference type="Gene3D" id="3.30.450.260">
    <property type="entry name" value="Haem NO binding associated domain"/>
    <property type="match status" value="1"/>
</dbReference>
<evidence type="ECO:0000256" key="1">
    <source>
        <dbReference type="ARBA" id="ARBA00001436"/>
    </source>
</evidence>
<dbReference type="InterPro" id="IPR038158">
    <property type="entry name" value="H-NOX_domain_sf"/>
</dbReference>
<dbReference type="Pfam" id="PF07700">
    <property type="entry name" value="HNOB"/>
    <property type="match status" value="1"/>
</dbReference>
<feature type="region of interest" description="Disordered" evidence="14">
    <location>
        <begin position="678"/>
        <end position="700"/>
    </location>
</feature>
<organism evidence="16 17">
    <name type="scientific">Steinernema glaseri</name>
    <dbReference type="NCBI Taxonomy" id="37863"/>
    <lineage>
        <taxon>Eukaryota</taxon>
        <taxon>Metazoa</taxon>
        <taxon>Ecdysozoa</taxon>
        <taxon>Nematoda</taxon>
        <taxon>Chromadorea</taxon>
        <taxon>Rhabditida</taxon>
        <taxon>Tylenchina</taxon>
        <taxon>Panagrolaimomorpha</taxon>
        <taxon>Strongyloidoidea</taxon>
        <taxon>Steinernematidae</taxon>
        <taxon>Steinernema</taxon>
    </lineage>
</organism>
<dbReference type="GO" id="GO:0070482">
    <property type="term" value="P:response to oxygen levels"/>
    <property type="evidence" value="ECO:0007669"/>
    <property type="project" value="TreeGrafter"/>
</dbReference>
<protein>
    <recommendedName>
        <fullName evidence="4">guanylate cyclase</fullName>
        <ecNumber evidence="4">4.6.1.2</ecNumber>
    </recommendedName>
</protein>
<dbReference type="SMART" id="SM00044">
    <property type="entry name" value="CYCc"/>
    <property type="match status" value="1"/>
</dbReference>
<dbReference type="InterPro" id="IPR029787">
    <property type="entry name" value="Nucleotide_cyclase"/>
</dbReference>
<dbReference type="GO" id="GO:0008074">
    <property type="term" value="C:guanylate cyclase complex, soluble"/>
    <property type="evidence" value="ECO:0007669"/>
    <property type="project" value="TreeGrafter"/>
</dbReference>
<evidence type="ECO:0000256" key="7">
    <source>
        <dbReference type="ARBA" id="ARBA00022741"/>
    </source>
</evidence>
<feature type="coiled-coil region" evidence="13">
    <location>
        <begin position="372"/>
        <end position="399"/>
    </location>
</feature>
<dbReference type="CDD" id="cd07302">
    <property type="entry name" value="CHD"/>
    <property type="match status" value="1"/>
</dbReference>
<dbReference type="InterPro" id="IPR011644">
    <property type="entry name" value="Heme_NO-bd"/>
</dbReference>
<evidence type="ECO:0000313" key="17">
    <source>
        <dbReference type="WBParaSite" id="L893_g6950.t1"/>
    </source>
</evidence>
<dbReference type="EC" id="4.6.1.2" evidence="4"/>
<dbReference type="PANTHER" id="PTHR45655:SF1">
    <property type="entry name" value="SOLUBLE GUANYLATE CYCLASE GCY-37"/>
    <property type="match status" value="1"/>
</dbReference>
<dbReference type="Gene3D" id="3.30.70.1230">
    <property type="entry name" value="Nucleotide cyclase"/>
    <property type="match status" value="1"/>
</dbReference>
<feature type="domain" description="Guanylate cyclase" evidence="15">
    <location>
        <begin position="424"/>
        <end position="552"/>
    </location>
</feature>
<evidence type="ECO:0000256" key="14">
    <source>
        <dbReference type="SAM" id="MobiDB-lite"/>
    </source>
</evidence>
<feature type="compositionally biased region" description="Polar residues" evidence="14">
    <location>
        <begin position="691"/>
        <end position="700"/>
    </location>
</feature>
<evidence type="ECO:0000256" key="4">
    <source>
        <dbReference type="ARBA" id="ARBA00012202"/>
    </source>
</evidence>
<proteinExistence type="predicted"/>
<keyword evidence="16" id="KW-1185">Reference proteome</keyword>
<sequence length="700" mass="80211">MVVDRYGEEMWKKILSDARMDPEKQYDSKTSYEDKELFQIIRSISLDTDIIVEKVWEMFGEYFFDYAWKNGFDTLLKSMADNLEDFLENLNSIHYYILKVYFDVAVQGPTFQSVLQADGSIKLHYYSHRDGMYPALIGRLPRTNNVNFSALFVTGLLRKAARKIFNIDAKIVTFERSEVRRKNAIIEHVIYNIEPASNDISGFYKQRSARGKKEIPRLSLPISASTFATLFPTHICFNRELVVEHCGSFLKDEFNLSPGQPLVDFMSILQPDDVQMTFEDIETHLNSIFICQMNNDMIRAKTSEKRLSLKGQMHLVDGGNYVLYLNSPEVTSARNCRDLNMYVSDLQYHDATREMIMLKEMCLRQRGVNGKLEEAVCVMKRLTSEMEDYRQRADQLMFERIPAEIANVMRDGQHVEAQEFASATCLVTVICNFDIITMQCQPKEIFAIMNDLFRRYDSLIDRLQCYKVLSIMDSYFIVAGAPKPCDNHAEKIMNLALCLLVETKQVKVPNMNLPLMLKAGIHTGSVVAGVMGTSQIRYGVLGETVNIATRMTSYADRGTILVSHTSKLHASKTSNDSFVFEIRGYLNSAAKSATYAHFLISNKRRSIWEIMECERPLEASIDGYREAHTMDDQVAWDHAEKNMKKVRQIVDAFRGERSEISKAAERLRHLRKTWTSRESNDSGISRGCGSRTDSTVCTIS</sequence>
<keyword evidence="11" id="KW-0456">Lyase</keyword>
<dbReference type="WBParaSite" id="L893_g6950.t1">
    <property type="protein sequence ID" value="L893_g6950.t1"/>
    <property type="gene ID" value="L893_g6950"/>
</dbReference>
<evidence type="ECO:0000256" key="11">
    <source>
        <dbReference type="ARBA" id="ARBA00023239"/>
    </source>
</evidence>
<evidence type="ECO:0000256" key="13">
    <source>
        <dbReference type="SAM" id="Coils"/>
    </source>
</evidence>
<keyword evidence="8" id="KW-0408">Iron</keyword>
<dbReference type="Gene3D" id="6.10.250.780">
    <property type="match status" value="1"/>
</dbReference>
<evidence type="ECO:0000256" key="6">
    <source>
        <dbReference type="ARBA" id="ARBA00022617"/>
    </source>
</evidence>
<reference evidence="17" key="1">
    <citation type="submission" date="2016-11" db="UniProtKB">
        <authorList>
            <consortium name="WormBaseParasite"/>
        </authorList>
    </citation>
    <scope>IDENTIFICATION</scope>
</reference>
<dbReference type="SUPFAM" id="SSF55073">
    <property type="entry name" value="Nucleotide cyclase"/>
    <property type="match status" value="1"/>
</dbReference>
<keyword evidence="6" id="KW-0349">Heme</keyword>
<dbReference type="Gene3D" id="3.90.1520.10">
    <property type="entry name" value="H-NOX domain"/>
    <property type="match status" value="1"/>
</dbReference>